<dbReference type="SUPFAM" id="SSF51735">
    <property type="entry name" value="NAD(P)-binding Rossmann-fold domains"/>
    <property type="match status" value="1"/>
</dbReference>
<gene>
    <name evidence="1" type="ORF">C7C56_024700</name>
</gene>
<dbReference type="EMBL" id="PXWF02000312">
    <property type="protein sequence ID" value="PWF41447.1"/>
    <property type="molecule type" value="Genomic_DNA"/>
</dbReference>
<organism evidence="1 2">
    <name type="scientific">Massilia glaciei</name>
    <dbReference type="NCBI Taxonomy" id="1524097"/>
    <lineage>
        <taxon>Bacteria</taxon>
        <taxon>Pseudomonadati</taxon>
        <taxon>Pseudomonadota</taxon>
        <taxon>Betaproteobacteria</taxon>
        <taxon>Burkholderiales</taxon>
        <taxon>Oxalobacteraceae</taxon>
        <taxon>Telluria group</taxon>
        <taxon>Massilia</taxon>
    </lineage>
</organism>
<evidence type="ECO:0000313" key="2">
    <source>
        <dbReference type="Proteomes" id="UP000241421"/>
    </source>
</evidence>
<dbReference type="Gene3D" id="3.40.50.720">
    <property type="entry name" value="NAD(P)-binding Rossmann-like Domain"/>
    <property type="match status" value="1"/>
</dbReference>
<dbReference type="Proteomes" id="UP000241421">
    <property type="component" value="Unassembled WGS sequence"/>
</dbReference>
<keyword evidence="2" id="KW-1185">Reference proteome</keyword>
<dbReference type="InterPro" id="IPR036291">
    <property type="entry name" value="NAD(P)-bd_dom_sf"/>
</dbReference>
<dbReference type="PANTHER" id="PTHR13812:SF19">
    <property type="entry name" value="KETIMINE REDUCTASE MU-CRYSTALLIN"/>
    <property type="match status" value="1"/>
</dbReference>
<dbReference type="Pfam" id="PF02423">
    <property type="entry name" value="OCD_Mu_crystall"/>
    <property type="match status" value="1"/>
</dbReference>
<proteinExistence type="predicted"/>
<dbReference type="PANTHER" id="PTHR13812">
    <property type="entry name" value="KETIMINE REDUCTASE MU-CRYSTALLIN"/>
    <property type="match status" value="1"/>
</dbReference>
<sequence>MNNYAVNQFSTTGTLYLSAPEAALLVRKVGLEVSLRSIAANIREDFSRWPDFDKSARVASHSEFGVIELMPVSDDHRYAFKYVNGHPRNTGLGLSTVMAFGVYADVDTGSPLLLSELTITTALRTAAMSALAAQSLARPDSRVMALIGNGAQSEFQALAFKYLVGIDTLRLYDVDPDATAKLVANLRPFGLAIVMCGSAAEAARGADIITTVTADKTQAIILTPDMVEPGVHINAVGGDCPGKTELHADILTRANVFVEYAPQSRIEGEIQQMPADFAVTELWQVFTGQAAARTSATEVTVFDSVGFALEDFSALRFMYDSAEAHGFGQRIALIPSLDDPKDLFSTVAVMQDEAVTC</sequence>
<dbReference type="InterPro" id="IPR003462">
    <property type="entry name" value="ODC_Mu_crystall"/>
</dbReference>
<dbReference type="RefSeq" id="WP_106760008.1">
    <property type="nucleotide sequence ID" value="NZ_PXWF02000312.1"/>
</dbReference>
<dbReference type="EC" id="4.3.1.12" evidence="1"/>
<dbReference type="GO" id="GO:0008473">
    <property type="term" value="F:ornithine cyclodeaminase activity"/>
    <property type="evidence" value="ECO:0007669"/>
    <property type="project" value="UniProtKB-EC"/>
</dbReference>
<keyword evidence="1" id="KW-0456">Lyase</keyword>
<dbReference type="AlphaFoldDB" id="A0A2U2HDV6"/>
<dbReference type="Gene3D" id="3.30.1780.10">
    <property type="entry name" value="ornithine cyclodeaminase, domain 1"/>
    <property type="match status" value="1"/>
</dbReference>
<comment type="caution">
    <text evidence="1">The sequence shown here is derived from an EMBL/GenBank/DDBJ whole genome shotgun (WGS) entry which is preliminary data.</text>
</comment>
<dbReference type="NCBIfam" id="NF005762">
    <property type="entry name" value="PRK07589.1"/>
    <property type="match status" value="1"/>
</dbReference>
<dbReference type="OrthoDB" id="9809203at2"/>
<name>A0A2U2HDV6_9BURK</name>
<reference evidence="1 2" key="1">
    <citation type="submission" date="2018-04" db="EMBL/GenBank/DDBJ databases">
        <title>Massilia violaceinigra sp. nov., a novel purple-pigmented bacterium isolated from Tianshan glacier, Xinjiang, China.</title>
        <authorList>
            <person name="Wang H."/>
        </authorList>
    </citation>
    <scope>NUCLEOTIDE SEQUENCE [LARGE SCALE GENOMIC DNA]</scope>
    <source>
        <strain evidence="1 2">B448-2</strain>
    </source>
</reference>
<accession>A0A2U2HDV6</accession>
<evidence type="ECO:0000313" key="1">
    <source>
        <dbReference type="EMBL" id="PWF41447.1"/>
    </source>
</evidence>
<dbReference type="InterPro" id="IPR023401">
    <property type="entry name" value="ODC_N"/>
</dbReference>
<protein>
    <submittedName>
        <fullName evidence="1">Ornithine cyclodeaminase</fullName>
        <ecNumber evidence="1">4.3.1.12</ecNumber>
    </submittedName>
</protein>